<dbReference type="Gene3D" id="3.30.830.10">
    <property type="entry name" value="Metalloenzyme, LuxS/M16 peptidase-like"/>
    <property type="match status" value="2"/>
</dbReference>
<dbReference type="InterPro" id="IPR011765">
    <property type="entry name" value="Pept_M16_N"/>
</dbReference>
<evidence type="ECO:0000256" key="1">
    <source>
        <dbReference type="ARBA" id="ARBA00007261"/>
    </source>
</evidence>
<evidence type="ECO:0000259" key="2">
    <source>
        <dbReference type="Pfam" id="PF00675"/>
    </source>
</evidence>
<dbReference type="InterPro" id="IPR007863">
    <property type="entry name" value="Peptidase_M16_C"/>
</dbReference>
<dbReference type="InterPro" id="IPR050361">
    <property type="entry name" value="MPP/UQCRC_Complex"/>
</dbReference>
<dbReference type="EMBL" id="MWAK01000503">
    <property type="protein sequence ID" value="OPZ88448.1"/>
    <property type="molecule type" value="Genomic_DNA"/>
</dbReference>
<reference evidence="4" key="1">
    <citation type="submission" date="2017-02" db="EMBL/GenBank/DDBJ databases">
        <title>Delving into the versatile metabolic prowess of the omnipresent phylum Bacteroidetes.</title>
        <authorList>
            <person name="Nobu M.K."/>
            <person name="Mei R."/>
            <person name="Narihiro T."/>
            <person name="Kuroda K."/>
            <person name="Liu W.-T."/>
        </authorList>
    </citation>
    <scope>NUCLEOTIDE SEQUENCE</scope>
    <source>
        <strain evidence="4">ADurb.Bin417</strain>
    </source>
</reference>
<evidence type="ECO:0000313" key="4">
    <source>
        <dbReference type="EMBL" id="OPZ88448.1"/>
    </source>
</evidence>
<dbReference type="PANTHER" id="PTHR11851:SF49">
    <property type="entry name" value="MITOCHONDRIAL-PROCESSING PEPTIDASE SUBUNIT ALPHA"/>
    <property type="match status" value="1"/>
</dbReference>
<sequence>MAARHGEIAFAILADMLGDPRFAEADVTSEREVIRDEILMYRDQPAQVAEDLLGELLWVGHPLGRPLAGRFDSLDRIGRNELFRFKKRGYVPRATVVALAGRIRPESWIRRVERSWSSLGSGPGLASAPIDDQVVQQRVGLAVREVEQTHLALGFRLFGRDDPRRFALKVLSVVLGENMSSRLFQVIRERHGLAYAIQSAVSHFSDTGSFVITAGVEPADLRRTLGLILRELRKMADQPVGCRELRRAQDYLTGQIRLGLESSGRRMNWAGETVMSYGRIVTPEAVIDRLEQVTPEAVQSVARDCLRPARASLAVVGPGLAEPLRGELDERLAVGLG</sequence>
<protein>
    <submittedName>
        <fullName evidence="4">Peptidase M16 inactive domain protein</fullName>
    </submittedName>
</protein>
<accession>A0A1V5M5E0</accession>
<comment type="caution">
    <text evidence="4">The sequence shown here is derived from an EMBL/GenBank/DDBJ whole genome shotgun (WGS) entry which is preliminary data.</text>
</comment>
<evidence type="ECO:0000259" key="3">
    <source>
        <dbReference type="Pfam" id="PF05193"/>
    </source>
</evidence>
<name>A0A1V5M5E0_UNCT6</name>
<dbReference type="SUPFAM" id="SSF63411">
    <property type="entry name" value="LuxS/MPP-like metallohydrolase"/>
    <property type="match status" value="2"/>
</dbReference>
<dbReference type="InterPro" id="IPR011249">
    <property type="entry name" value="Metalloenz_LuxS/M16"/>
</dbReference>
<dbReference type="AlphaFoldDB" id="A0A1V5M5E0"/>
<feature type="domain" description="Peptidase M16 N-terminal" evidence="2">
    <location>
        <begin position="7"/>
        <end position="69"/>
    </location>
</feature>
<feature type="domain" description="Peptidase M16 C-terminal" evidence="3">
    <location>
        <begin position="77"/>
        <end position="250"/>
    </location>
</feature>
<comment type="similarity">
    <text evidence="1">Belongs to the peptidase M16 family.</text>
</comment>
<gene>
    <name evidence="4" type="ORF">BWY73_01662</name>
</gene>
<dbReference type="PANTHER" id="PTHR11851">
    <property type="entry name" value="METALLOPROTEASE"/>
    <property type="match status" value="1"/>
</dbReference>
<dbReference type="Proteomes" id="UP000485484">
    <property type="component" value="Unassembled WGS sequence"/>
</dbReference>
<proteinExistence type="inferred from homology"/>
<organism evidence="4">
    <name type="scientific">candidate division TA06 bacterium ADurb.Bin417</name>
    <dbReference type="NCBI Taxonomy" id="1852828"/>
    <lineage>
        <taxon>Bacteria</taxon>
        <taxon>Bacteria division TA06</taxon>
    </lineage>
</organism>
<dbReference type="GO" id="GO:0046872">
    <property type="term" value="F:metal ion binding"/>
    <property type="evidence" value="ECO:0007669"/>
    <property type="project" value="InterPro"/>
</dbReference>
<dbReference type="Pfam" id="PF00675">
    <property type="entry name" value="Peptidase_M16"/>
    <property type="match status" value="1"/>
</dbReference>
<dbReference type="Pfam" id="PF05193">
    <property type="entry name" value="Peptidase_M16_C"/>
    <property type="match status" value="1"/>
</dbReference>